<accession>A0ABP0SQV1</accession>
<comment type="caution">
    <text evidence="2">The sequence shown here is derived from an EMBL/GenBank/DDBJ whole genome shotgun (WGS) entry which is preliminary data.</text>
</comment>
<evidence type="ECO:0000256" key="1">
    <source>
        <dbReference type="SAM" id="MobiDB-lite"/>
    </source>
</evidence>
<dbReference type="Proteomes" id="UP001642484">
    <property type="component" value="Unassembled WGS sequence"/>
</dbReference>
<proteinExistence type="predicted"/>
<evidence type="ECO:0000313" key="3">
    <source>
        <dbReference type="Proteomes" id="UP001642484"/>
    </source>
</evidence>
<evidence type="ECO:0000313" key="2">
    <source>
        <dbReference type="EMBL" id="CAK9114767.1"/>
    </source>
</evidence>
<sequence>MAGSNRSYVGSTRVGTNQMLIPADTEIPDIAYLLVFARSLLQEQTTPVGTLVFDRSSSVSQVSFTDYDLDSGEIGGNVSWIEPSDLEEVQAYRVYLAEERSLVTQVATGSTEALLPTETPLGDFTQLLVYTKSLLAEQTTPASVDLSDTSFYVVQESFTDLDLDASDLGGPLSWLEARDDQQVTHYTIYLGYDCSENITIVATEDVLLAVMSGRMDMSFGGSATQLTAAVRNALAQQLQVDVASIYVTVQVAVGRRLATNWIVEYLVVVSDLQVAGVVDAVEGMRADVASFRNLVVGELVQAGVSNDLVLGMAISSITTVAVQYVTNEQLPALLPDTSNVTEVRRLSSGNFSEAMYFINILNGTRYRFVSCGSRRYIGEVPVRTTRYDVPVETRFESNATHILIYASSEYAESSIASGFVRVEDAEASVLNLTFTDEDLDANELGGTVNWVLPLEGLGVSRVQNFSVYLTTDTFTERSALGSGLSNSSLAVLADTPKQNYQRLAVYTVSSLVEQTTPSSLLLFDTDSSVSSLDFPDFDLDGLEVGGILSWIEPEQNSQVISYVIYWASDIVNQSGTWLCIATNSSADDSDSPGLLGPCRGQLYAEVPVGTSNLTVPAETHRGTYTHFFVYARSSFVEQSSPAILEIFDLNASVSNLQFDGKDLDLYELGGVLSWDPPEELLRVHVYVAYLAIGDRGQNRSQIGSDVPVGTDQLDIPPEPPRLSFSHFVLYTKSTLVEQSTPTSLLIQDAVASSSNVTFKDKDLDQWQVAGNITWVEADDTSDVEEYLIYMAEDRFGSNRSLLGSANPGSTSFAVEDNTPLLSFTHFVVYSRSSLVEQSTPGAVVIIDVSAAVEQLSFVDLDLDASELGGEVTWSPPTSGLEQVNGYGVYLSDAAYVARSQIGIVPKGTHVKAVPDSTARQSFTHVLVYSRSDAFQQSTPAATAISDALAQVTSLEFTDFDLDETEVGGTLMWQAPEDTTYVAYYNAYKAYFCNDTNDTNGEPIYVAGTFSFLMEASPEQVSSAARSALASVLGVAPETLSVTINLARRLSSSSFQTNFIVHYELPVMSPEVPHLLAGSAEAEADGMVAVGFAQLLSKELCQSGLPAQDLSLQPVEGLHLEVELEQPTVMEEDSSTSRMRSWLLTEEALARRLTGAVDTDDSDADTNQSDTTDEWDLSNFTGDVAAQISGLFRFNLAGANAGQVRLAAKNALAATFGVSVNDISNLHLIDTEDFC</sequence>
<organism evidence="2 3">
    <name type="scientific">Durusdinium trenchii</name>
    <dbReference type="NCBI Taxonomy" id="1381693"/>
    <lineage>
        <taxon>Eukaryota</taxon>
        <taxon>Sar</taxon>
        <taxon>Alveolata</taxon>
        <taxon>Dinophyceae</taxon>
        <taxon>Suessiales</taxon>
        <taxon>Symbiodiniaceae</taxon>
        <taxon>Durusdinium</taxon>
    </lineage>
</organism>
<gene>
    <name evidence="2" type="ORF">CCMP2556_LOCUS53070</name>
</gene>
<keyword evidence="3" id="KW-1185">Reference proteome</keyword>
<dbReference type="EMBL" id="CAXAMN010028029">
    <property type="protein sequence ID" value="CAK9114767.1"/>
    <property type="molecule type" value="Genomic_DNA"/>
</dbReference>
<feature type="region of interest" description="Disordered" evidence="1">
    <location>
        <begin position="1153"/>
        <end position="1172"/>
    </location>
</feature>
<name>A0ABP0SQV1_9DINO</name>
<reference evidence="2 3" key="1">
    <citation type="submission" date="2024-02" db="EMBL/GenBank/DDBJ databases">
        <authorList>
            <person name="Chen Y."/>
            <person name="Shah S."/>
            <person name="Dougan E. K."/>
            <person name="Thang M."/>
            <person name="Chan C."/>
        </authorList>
    </citation>
    <scope>NUCLEOTIDE SEQUENCE [LARGE SCALE GENOMIC DNA]</scope>
</reference>
<protein>
    <submittedName>
        <fullName evidence="2">Uncharacterized protein</fullName>
    </submittedName>
</protein>